<dbReference type="STRING" id="997296.PB1_10549"/>
<evidence type="ECO:0000313" key="2">
    <source>
        <dbReference type="Proteomes" id="UP000010523"/>
    </source>
</evidence>
<name>I3DUT1_BACMT</name>
<sequence>MCDKEEKDMAASQVVREPEVFEFVKRSKEMMQQIMKEKGFTADEAKKAMGLKN</sequence>
<evidence type="ECO:0000313" key="1">
    <source>
        <dbReference type="EMBL" id="EIJ78002.1"/>
    </source>
</evidence>
<dbReference type="PATRIC" id="fig|997296.3.peg.2213"/>
<dbReference type="AlphaFoldDB" id="I3DUT1"/>
<proteinExistence type="predicted"/>
<reference evidence="1 2" key="1">
    <citation type="journal article" date="2012" name="Appl. Environ. Microbiol.">
        <title>Genome Sequence of Thermotolerant Bacillus methanolicus: Features and Regulation Related to Methylotrophy and Production of L-Lysine and L-Glutamate from Methanol.</title>
        <authorList>
            <person name="Heggeset T.M."/>
            <person name="Krog A."/>
            <person name="Balzer S."/>
            <person name="Wentzel A."/>
            <person name="Ellingsen T.E."/>
            <person name="Brautaset T."/>
        </authorList>
    </citation>
    <scope>NUCLEOTIDE SEQUENCE [LARGE SCALE GENOMIC DNA]</scope>
    <source>
        <strain evidence="1 2">PB1</strain>
    </source>
</reference>
<protein>
    <submittedName>
        <fullName evidence="1">Uncharacterized protein</fullName>
    </submittedName>
</protein>
<gene>
    <name evidence="1" type="ORF">PB1_10549</name>
</gene>
<dbReference type="Proteomes" id="UP000010523">
    <property type="component" value="Unassembled WGS sequence"/>
</dbReference>
<accession>I3DUT1</accession>
<dbReference type="EMBL" id="AFEU01000003">
    <property type="protein sequence ID" value="EIJ78002.1"/>
    <property type="molecule type" value="Genomic_DNA"/>
</dbReference>
<organism evidence="1 2">
    <name type="scientific">Bacillus methanolicus PB1</name>
    <dbReference type="NCBI Taxonomy" id="997296"/>
    <lineage>
        <taxon>Bacteria</taxon>
        <taxon>Bacillati</taxon>
        <taxon>Bacillota</taxon>
        <taxon>Bacilli</taxon>
        <taxon>Bacillales</taxon>
        <taxon>Bacillaceae</taxon>
        <taxon>Bacillus</taxon>
    </lineage>
</organism>
<comment type="caution">
    <text evidence="1">The sequence shown here is derived from an EMBL/GenBank/DDBJ whole genome shotgun (WGS) entry which is preliminary data.</text>
</comment>
<keyword evidence="2" id="KW-1185">Reference proteome</keyword>